<dbReference type="EMBL" id="RDSM01000001">
    <property type="protein sequence ID" value="RXH58870.1"/>
    <property type="molecule type" value="Genomic_DNA"/>
</dbReference>
<dbReference type="NCBIfam" id="TIGR01730">
    <property type="entry name" value="RND_mfp"/>
    <property type="match status" value="1"/>
</dbReference>
<dbReference type="Gene3D" id="2.40.50.100">
    <property type="match status" value="1"/>
</dbReference>
<dbReference type="PROSITE" id="PS51257">
    <property type="entry name" value="PROKAR_LIPOPROTEIN"/>
    <property type="match status" value="1"/>
</dbReference>
<dbReference type="Gene3D" id="2.40.30.170">
    <property type="match status" value="1"/>
</dbReference>
<organism evidence="3 4">
    <name type="scientific">Granulicella sibirica</name>
    <dbReference type="NCBI Taxonomy" id="2479048"/>
    <lineage>
        <taxon>Bacteria</taxon>
        <taxon>Pseudomonadati</taxon>
        <taxon>Acidobacteriota</taxon>
        <taxon>Terriglobia</taxon>
        <taxon>Terriglobales</taxon>
        <taxon>Acidobacteriaceae</taxon>
        <taxon>Granulicella</taxon>
    </lineage>
</organism>
<dbReference type="Pfam" id="PF25917">
    <property type="entry name" value="BSH_RND"/>
    <property type="match status" value="1"/>
</dbReference>
<sequence length="375" mass="40319">MPVRDSGQPLEEITLFRTTHPAALLTTLACLALVFSGCKATAPPALPPQAMPVKVSPVSLTPVPNSDTYVATIKSRRSATMQPQVDGNITRIFVTSGQSVKAGQVLMQIDPLKQLATVESQQGLESQQKAMYDYNRAEVERQKNLYQSGITSRQVYDQAVQAFENAKGSFNSSAASTNTQREQLAYYQIRAPFAGIVGDIPVHQGDYVSSTTLLTTLDENQQLEAYIYIPTDRAGLVHTGIPVDLVDTSGTVTTRSTVSFVSPQVDNGLQSILAKAEIPSSSKLRNQQIVNARVTWNTNPAPVVPILAVTRIGGQAFVFVAQPKGDGFVAHQVAVTLGETVGNNYPILAGLKQSDRVILSGLQFLQEGAPVRPLA</sequence>
<dbReference type="PANTHER" id="PTHR30469:SF39">
    <property type="entry name" value="SLL0180 PROTEIN"/>
    <property type="match status" value="1"/>
</dbReference>
<evidence type="ECO:0000256" key="1">
    <source>
        <dbReference type="ARBA" id="ARBA00009477"/>
    </source>
</evidence>
<feature type="domain" description="Multidrug resistance protein MdtA-like barrel-sandwich hybrid" evidence="2">
    <location>
        <begin position="77"/>
        <end position="212"/>
    </location>
</feature>
<dbReference type="Gene3D" id="2.40.420.20">
    <property type="match status" value="1"/>
</dbReference>
<dbReference type="GO" id="GO:1990281">
    <property type="term" value="C:efflux pump complex"/>
    <property type="evidence" value="ECO:0007669"/>
    <property type="project" value="TreeGrafter"/>
</dbReference>
<name>A0A4Q0T821_9BACT</name>
<gene>
    <name evidence="3" type="ORF">GRAN_2180</name>
</gene>
<dbReference type="GO" id="GO:0015562">
    <property type="term" value="F:efflux transmembrane transporter activity"/>
    <property type="evidence" value="ECO:0007669"/>
    <property type="project" value="TreeGrafter"/>
</dbReference>
<dbReference type="Proteomes" id="UP000289437">
    <property type="component" value="Unassembled WGS sequence"/>
</dbReference>
<evidence type="ECO:0000259" key="2">
    <source>
        <dbReference type="Pfam" id="PF25917"/>
    </source>
</evidence>
<dbReference type="PANTHER" id="PTHR30469">
    <property type="entry name" value="MULTIDRUG RESISTANCE PROTEIN MDTA"/>
    <property type="match status" value="1"/>
</dbReference>
<evidence type="ECO:0000313" key="4">
    <source>
        <dbReference type="Proteomes" id="UP000289437"/>
    </source>
</evidence>
<dbReference type="InterPro" id="IPR006143">
    <property type="entry name" value="RND_pump_MFP"/>
</dbReference>
<comment type="caution">
    <text evidence="3">The sequence shown here is derived from an EMBL/GenBank/DDBJ whole genome shotgun (WGS) entry which is preliminary data.</text>
</comment>
<dbReference type="AlphaFoldDB" id="A0A4Q0T821"/>
<dbReference type="SUPFAM" id="SSF111369">
    <property type="entry name" value="HlyD-like secretion proteins"/>
    <property type="match status" value="1"/>
</dbReference>
<reference evidence="4" key="2">
    <citation type="submission" date="2019-02" db="EMBL/GenBank/DDBJ databases">
        <title>Granulicella sibirica sp. nov., a psychrotolerant acidobacterium isolated from an organic soil layer in forested tundra, West Siberia.</title>
        <authorList>
            <person name="Oshkin I.Y."/>
            <person name="Kulichevskaya I.S."/>
            <person name="Rijpstra W.I.C."/>
            <person name="Sinninghe Damste J.S."/>
            <person name="Rakitin A.L."/>
            <person name="Ravin N.V."/>
            <person name="Dedysh S.N."/>
        </authorList>
    </citation>
    <scope>NUCLEOTIDE SEQUENCE [LARGE SCALE GENOMIC DNA]</scope>
    <source>
        <strain evidence="4">AF10</strain>
    </source>
</reference>
<dbReference type="InterPro" id="IPR058625">
    <property type="entry name" value="MdtA-like_BSH"/>
</dbReference>
<protein>
    <submittedName>
        <fullName evidence="3">Putative Co/Zn/Cd efflux system membrane fusion protein</fullName>
    </submittedName>
</protein>
<dbReference type="Gene3D" id="1.10.287.470">
    <property type="entry name" value="Helix hairpin bin"/>
    <property type="match status" value="1"/>
</dbReference>
<proteinExistence type="inferred from homology"/>
<evidence type="ECO:0000313" key="3">
    <source>
        <dbReference type="EMBL" id="RXH58870.1"/>
    </source>
</evidence>
<reference evidence="3 4" key="1">
    <citation type="submission" date="2018-11" db="EMBL/GenBank/DDBJ databases">
        <authorList>
            <person name="Mardanov A.V."/>
            <person name="Ravin N.V."/>
            <person name="Dedysh S.N."/>
        </authorList>
    </citation>
    <scope>NUCLEOTIDE SEQUENCE [LARGE SCALE GENOMIC DNA]</scope>
    <source>
        <strain evidence="3 4">AF10</strain>
    </source>
</reference>
<accession>A0A4Q0T821</accession>
<keyword evidence="4" id="KW-1185">Reference proteome</keyword>
<comment type="similarity">
    <text evidence="1">Belongs to the membrane fusion protein (MFP) (TC 8.A.1) family.</text>
</comment>